<dbReference type="InParanoid" id="A0A317XTS7"/>
<feature type="compositionally biased region" description="Basic and acidic residues" evidence="1">
    <location>
        <begin position="25"/>
        <end position="41"/>
    </location>
</feature>
<evidence type="ECO:0000313" key="2">
    <source>
        <dbReference type="EMBL" id="PWZ01203.1"/>
    </source>
</evidence>
<feature type="region of interest" description="Disordered" evidence="1">
    <location>
        <begin position="142"/>
        <end position="168"/>
    </location>
</feature>
<dbReference type="AlphaFoldDB" id="A0A317XTS7"/>
<feature type="region of interest" description="Disordered" evidence="1">
    <location>
        <begin position="202"/>
        <end position="294"/>
    </location>
</feature>
<feature type="region of interest" description="Disordered" evidence="1">
    <location>
        <begin position="340"/>
        <end position="381"/>
    </location>
</feature>
<dbReference type="Proteomes" id="UP000246740">
    <property type="component" value="Unassembled WGS sequence"/>
</dbReference>
<feature type="compositionally biased region" description="Low complexity" evidence="1">
    <location>
        <begin position="71"/>
        <end position="88"/>
    </location>
</feature>
<sequence length="460" mass="50023">MTWLIRSSSLRRITTSETLPQPRCPETKQDSRGGYGEEKKPHFLSRSSSLRSHRGSSKALHRSQQSEDHSSSSTSSSSSSSSRSSSRSKPPPYHFASSRPHHSLSLNRSSFHEEPSTLRLDPAAFEWSWNWDSEFEDPVFPRSASGFSEPLSPEIGSTAKPRNQTPCPIAVGRQDEVKSRRHGRMDLSAAFVPFLDSLGEVSPTSSYFGSSDDEDTADQNSQSSATSSGPTTPTTANATLQPEPKTAFAAEQSDSKSNLATSTSKSTSKSKLKKSHSIKRKPPPPAYTLLQPPLYSPSHPAPVLSLAMSKPQLSKHTPKLSSNKSIVKVTLPQMQLCPPVITITPPTSPTKSTPRVASSVTSVTPTPTPTPKPKLPAIAQPTTSCSPTSCLTPRFHPQTQTQTHTQTQPTFKIKRIPVPRFLPSLASIHDNDKNDSESQNSRLPVTPTTPVSLKTFLDDL</sequence>
<proteinExistence type="predicted"/>
<feature type="compositionally biased region" description="Low complexity" evidence="1">
    <location>
        <begin position="218"/>
        <end position="239"/>
    </location>
</feature>
<evidence type="ECO:0000256" key="1">
    <source>
        <dbReference type="SAM" id="MobiDB-lite"/>
    </source>
</evidence>
<evidence type="ECO:0000313" key="3">
    <source>
        <dbReference type="Proteomes" id="UP000246740"/>
    </source>
</evidence>
<protein>
    <submittedName>
        <fullName evidence="2">Uncharacterized protein</fullName>
    </submittedName>
</protein>
<gene>
    <name evidence="2" type="ORF">BCV70DRAFT_205784</name>
</gene>
<reference evidence="2 3" key="1">
    <citation type="journal article" date="2018" name="Mol. Biol. Evol.">
        <title>Broad Genomic Sampling Reveals a Smut Pathogenic Ancestry of the Fungal Clade Ustilaginomycotina.</title>
        <authorList>
            <person name="Kijpornyongpan T."/>
            <person name="Mondo S.J."/>
            <person name="Barry K."/>
            <person name="Sandor L."/>
            <person name="Lee J."/>
            <person name="Lipzen A."/>
            <person name="Pangilinan J."/>
            <person name="LaButti K."/>
            <person name="Hainaut M."/>
            <person name="Henrissat B."/>
            <person name="Grigoriev I.V."/>
            <person name="Spatafora J.W."/>
            <person name="Aime M.C."/>
        </authorList>
    </citation>
    <scope>NUCLEOTIDE SEQUENCE [LARGE SCALE GENOMIC DNA]</scope>
    <source>
        <strain evidence="2 3">MCA 3645</strain>
    </source>
</reference>
<feature type="compositionally biased region" description="Low complexity" evidence="1">
    <location>
        <begin position="340"/>
        <end position="365"/>
    </location>
</feature>
<feature type="compositionally biased region" description="Basic residues" evidence="1">
    <location>
        <begin position="51"/>
        <end position="61"/>
    </location>
</feature>
<dbReference type="EMBL" id="KZ819191">
    <property type="protein sequence ID" value="PWZ01203.1"/>
    <property type="molecule type" value="Genomic_DNA"/>
</dbReference>
<feature type="compositionally biased region" description="Low complexity" evidence="1">
    <location>
        <begin position="1"/>
        <end position="19"/>
    </location>
</feature>
<feature type="compositionally biased region" description="Polar residues" evidence="1">
    <location>
        <begin position="437"/>
        <end position="451"/>
    </location>
</feature>
<feature type="compositionally biased region" description="Low complexity" evidence="1">
    <location>
        <begin position="255"/>
        <end position="267"/>
    </location>
</feature>
<accession>A0A317XTS7</accession>
<name>A0A317XTS7_9BASI</name>
<organism evidence="2 3">
    <name type="scientific">Testicularia cyperi</name>
    <dbReference type="NCBI Taxonomy" id="1882483"/>
    <lineage>
        <taxon>Eukaryota</taxon>
        <taxon>Fungi</taxon>
        <taxon>Dikarya</taxon>
        <taxon>Basidiomycota</taxon>
        <taxon>Ustilaginomycotina</taxon>
        <taxon>Ustilaginomycetes</taxon>
        <taxon>Ustilaginales</taxon>
        <taxon>Anthracoideaceae</taxon>
        <taxon>Testicularia</taxon>
    </lineage>
</organism>
<feature type="region of interest" description="Disordered" evidence="1">
    <location>
        <begin position="1"/>
        <end position="115"/>
    </location>
</feature>
<feature type="region of interest" description="Disordered" evidence="1">
    <location>
        <begin position="425"/>
        <end position="451"/>
    </location>
</feature>
<keyword evidence="3" id="KW-1185">Reference proteome</keyword>
<feature type="compositionally biased region" description="Basic residues" evidence="1">
    <location>
        <begin position="268"/>
        <end position="282"/>
    </location>
</feature>